<reference evidence="1" key="1">
    <citation type="submission" date="2023-10" db="EMBL/GenBank/DDBJ databases">
        <authorList>
            <person name="Rodriguez Cubillos JULIANA M."/>
            <person name="De Vega J."/>
        </authorList>
    </citation>
    <scope>NUCLEOTIDE SEQUENCE</scope>
</reference>
<proteinExistence type="predicted"/>
<evidence type="ECO:0000313" key="2">
    <source>
        <dbReference type="Proteomes" id="UP001177021"/>
    </source>
</evidence>
<evidence type="ECO:0000313" key="1">
    <source>
        <dbReference type="EMBL" id="CAJ2652066.1"/>
    </source>
</evidence>
<keyword evidence="2" id="KW-1185">Reference proteome</keyword>
<accession>A0ACB0K736</accession>
<dbReference type="Proteomes" id="UP001177021">
    <property type="component" value="Unassembled WGS sequence"/>
</dbReference>
<comment type="caution">
    <text evidence="1">The sequence shown here is derived from an EMBL/GenBank/DDBJ whole genome shotgun (WGS) entry which is preliminary data.</text>
</comment>
<name>A0ACB0K736_TRIPR</name>
<gene>
    <name evidence="1" type="ORF">MILVUS5_LOCUS19607</name>
</gene>
<organism evidence="1 2">
    <name type="scientific">Trifolium pratense</name>
    <name type="common">Red clover</name>
    <dbReference type="NCBI Taxonomy" id="57577"/>
    <lineage>
        <taxon>Eukaryota</taxon>
        <taxon>Viridiplantae</taxon>
        <taxon>Streptophyta</taxon>
        <taxon>Embryophyta</taxon>
        <taxon>Tracheophyta</taxon>
        <taxon>Spermatophyta</taxon>
        <taxon>Magnoliopsida</taxon>
        <taxon>eudicotyledons</taxon>
        <taxon>Gunneridae</taxon>
        <taxon>Pentapetalae</taxon>
        <taxon>rosids</taxon>
        <taxon>fabids</taxon>
        <taxon>Fabales</taxon>
        <taxon>Fabaceae</taxon>
        <taxon>Papilionoideae</taxon>
        <taxon>50 kb inversion clade</taxon>
        <taxon>NPAAA clade</taxon>
        <taxon>Hologalegina</taxon>
        <taxon>IRL clade</taxon>
        <taxon>Trifolieae</taxon>
        <taxon>Trifolium</taxon>
    </lineage>
</organism>
<dbReference type="EMBL" id="CASHSV030000206">
    <property type="protein sequence ID" value="CAJ2652066.1"/>
    <property type="molecule type" value="Genomic_DNA"/>
</dbReference>
<sequence length="151" mass="17001">MKNLPPSEKIESCSVAGLGFVNIVLSKKWIAQSLQKMLTDGIDSWAPRLPIKRVLVDFSSPNTAKEMHVGHLRTLSSECRFNTSLRHVRTQAMLMNLILEIYREGIPSIARHGSKFAILVGLSLTRSINALVWILWPTLDFVCILVTLLYL</sequence>
<protein>
    <submittedName>
        <fullName evidence="1">Uncharacterized protein</fullName>
    </submittedName>
</protein>